<feature type="region of interest" description="Disordered" evidence="8">
    <location>
        <begin position="278"/>
        <end position="315"/>
    </location>
</feature>
<evidence type="ECO:0000256" key="6">
    <source>
        <dbReference type="ARBA" id="ARBA00023136"/>
    </source>
</evidence>
<evidence type="ECO:0000256" key="7">
    <source>
        <dbReference type="PROSITE-ProRule" id="PRU00473"/>
    </source>
</evidence>
<sequence length="315" mass="34427">MSQHRRPIVVRRKKAASHHGSHGSWKIAYADFMTAMMAFFLVMWLLAGTSKAEFEQISEYFRTPLKVALAGGDRNSASNSAIPGGGDDVMHTDGERSRITIEQNSGMAADMSALSRLKARLEALMQEDPALRDLRSQMRLDLTPEGLRIQLVDSQRRPMFEVGSARVAPYMHRILTAIAPLLNELPNKLTLSGHTDDLPFAAGLRGYSNWELSADRANASRRELVAGGLEPEKLLRVIGMADTMNMPGEEDSALNRRISILVLNSRAQKMMEQENMAPGTPAVIDSDQPPASIDALTRDGSSTTNAAGSEQVAAQ</sequence>
<evidence type="ECO:0000313" key="11">
    <source>
        <dbReference type="Proteomes" id="UP000199046"/>
    </source>
</evidence>
<dbReference type="Proteomes" id="UP000199046">
    <property type="component" value="Unassembled WGS sequence"/>
</dbReference>
<proteinExistence type="inferred from homology"/>
<protein>
    <submittedName>
        <fullName evidence="10">Chemotaxis protein MotB</fullName>
    </submittedName>
</protein>
<dbReference type="EMBL" id="FOLY01000001">
    <property type="protein sequence ID" value="SFB95032.1"/>
    <property type="molecule type" value="Genomic_DNA"/>
</dbReference>
<evidence type="ECO:0000259" key="9">
    <source>
        <dbReference type="PROSITE" id="PS51123"/>
    </source>
</evidence>
<feature type="domain" description="OmpA-like" evidence="9">
    <location>
        <begin position="147"/>
        <end position="266"/>
    </location>
</feature>
<dbReference type="Pfam" id="PF00691">
    <property type="entry name" value="OmpA"/>
    <property type="match status" value="1"/>
</dbReference>
<dbReference type="CDD" id="cd07185">
    <property type="entry name" value="OmpA_C-like"/>
    <property type="match status" value="1"/>
</dbReference>
<dbReference type="InterPro" id="IPR025713">
    <property type="entry name" value="MotB-like_N_dom"/>
</dbReference>
<dbReference type="PROSITE" id="PS51123">
    <property type="entry name" value="OMPA_2"/>
    <property type="match status" value="1"/>
</dbReference>
<dbReference type="NCBIfam" id="NF006548">
    <property type="entry name" value="PRK09041.1"/>
    <property type="match status" value="1"/>
</dbReference>
<dbReference type="PANTHER" id="PTHR30329">
    <property type="entry name" value="STATOR ELEMENT OF FLAGELLAR MOTOR COMPLEX"/>
    <property type="match status" value="1"/>
</dbReference>
<reference evidence="11" key="1">
    <citation type="submission" date="2016-10" db="EMBL/GenBank/DDBJ databases">
        <authorList>
            <person name="Varghese N."/>
            <person name="Submissions S."/>
        </authorList>
    </citation>
    <scope>NUCLEOTIDE SEQUENCE [LARGE SCALE GENOMIC DNA]</scope>
    <source>
        <strain evidence="11">DSM 23439</strain>
    </source>
</reference>
<evidence type="ECO:0000256" key="2">
    <source>
        <dbReference type="ARBA" id="ARBA00008914"/>
    </source>
</evidence>
<evidence type="ECO:0000256" key="4">
    <source>
        <dbReference type="ARBA" id="ARBA00022692"/>
    </source>
</evidence>
<dbReference type="PANTHER" id="PTHR30329:SF18">
    <property type="entry name" value="MOTILITY PROTEIN B"/>
    <property type="match status" value="1"/>
</dbReference>
<dbReference type="Pfam" id="PF13677">
    <property type="entry name" value="MotB_plug"/>
    <property type="match status" value="1"/>
</dbReference>
<evidence type="ECO:0000256" key="8">
    <source>
        <dbReference type="SAM" id="MobiDB-lite"/>
    </source>
</evidence>
<dbReference type="OrthoDB" id="9809186at2"/>
<dbReference type="InterPro" id="IPR050330">
    <property type="entry name" value="Bact_OuterMem_StrucFunc"/>
</dbReference>
<accession>A0A1I1F7V5</accession>
<dbReference type="InterPro" id="IPR006665">
    <property type="entry name" value="OmpA-like"/>
</dbReference>
<dbReference type="RefSeq" id="WP_090129589.1">
    <property type="nucleotide sequence ID" value="NZ_FOLY01000001.1"/>
</dbReference>
<keyword evidence="11" id="KW-1185">Reference proteome</keyword>
<comment type="similarity">
    <text evidence="2">Belongs to the MotB family.</text>
</comment>
<evidence type="ECO:0000313" key="10">
    <source>
        <dbReference type="EMBL" id="SFB95032.1"/>
    </source>
</evidence>
<organism evidence="10 11">
    <name type="scientific">Kushneria avicenniae</name>
    <dbReference type="NCBI Taxonomy" id="402385"/>
    <lineage>
        <taxon>Bacteria</taxon>
        <taxon>Pseudomonadati</taxon>
        <taxon>Pseudomonadota</taxon>
        <taxon>Gammaproteobacteria</taxon>
        <taxon>Oceanospirillales</taxon>
        <taxon>Halomonadaceae</taxon>
        <taxon>Kushneria</taxon>
    </lineage>
</organism>
<keyword evidence="5" id="KW-1133">Transmembrane helix</keyword>
<feature type="compositionally biased region" description="Polar residues" evidence="8">
    <location>
        <begin position="299"/>
        <end position="315"/>
    </location>
</feature>
<keyword evidence="6 7" id="KW-0472">Membrane</keyword>
<name>A0A1I1F7V5_9GAMM</name>
<dbReference type="SUPFAM" id="SSF103088">
    <property type="entry name" value="OmpA-like"/>
    <property type="match status" value="1"/>
</dbReference>
<dbReference type="AlphaFoldDB" id="A0A1I1F7V5"/>
<evidence type="ECO:0000256" key="1">
    <source>
        <dbReference type="ARBA" id="ARBA00004162"/>
    </source>
</evidence>
<dbReference type="Gene3D" id="3.30.1330.60">
    <property type="entry name" value="OmpA-like domain"/>
    <property type="match status" value="1"/>
</dbReference>
<evidence type="ECO:0000256" key="5">
    <source>
        <dbReference type="ARBA" id="ARBA00022989"/>
    </source>
</evidence>
<evidence type="ECO:0000256" key="3">
    <source>
        <dbReference type="ARBA" id="ARBA00022475"/>
    </source>
</evidence>
<keyword evidence="3" id="KW-1003">Cell membrane</keyword>
<keyword evidence="4" id="KW-0812">Transmembrane</keyword>
<comment type="subcellular location">
    <subcellularLocation>
        <location evidence="1">Cell membrane</location>
        <topology evidence="1">Single-pass membrane protein</topology>
    </subcellularLocation>
</comment>
<dbReference type="GO" id="GO:0005886">
    <property type="term" value="C:plasma membrane"/>
    <property type="evidence" value="ECO:0007669"/>
    <property type="project" value="UniProtKB-SubCell"/>
</dbReference>
<gene>
    <name evidence="10" type="ORF">SAMN05421848_0011</name>
</gene>
<dbReference type="InterPro" id="IPR036737">
    <property type="entry name" value="OmpA-like_sf"/>
</dbReference>
<dbReference type="STRING" id="402385.SAMN05421848_0011"/>